<proteinExistence type="predicted"/>
<name>A0A1S9TRL7_BACCE</name>
<comment type="caution">
    <text evidence="1">The sequence shown here is derived from an EMBL/GenBank/DDBJ whole genome shotgun (WGS) entry which is preliminary data.</text>
</comment>
<organism evidence="1 2">
    <name type="scientific">Bacillus cereus</name>
    <dbReference type="NCBI Taxonomy" id="1396"/>
    <lineage>
        <taxon>Bacteria</taxon>
        <taxon>Bacillati</taxon>
        <taxon>Bacillota</taxon>
        <taxon>Bacilli</taxon>
        <taxon>Bacillales</taxon>
        <taxon>Bacillaceae</taxon>
        <taxon>Bacillus</taxon>
        <taxon>Bacillus cereus group</taxon>
    </lineage>
</organism>
<protein>
    <submittedName>
        <fullName evidence="1">Phage tail protein</fullName>
    </submittedName>
</protein>
<dbReference type="Gene3D" id="2.40.30.200">
    <property type="match status" value="1"/>
</dbReference>
<accession>A0A1S9TRL7</accession>
<dbReference type="AlphaFoldDB" id="A0A1S9TRL7"/>
<reference evidence="1 2" key="1">
    <citation type="submission" date="2017-01" db="EMBL/GenBank/DDBJ databases">
        <title>Bacillus cereus isolates.</title>
        <authorList>
            <person name="Beno S.M."/>
        </authorList>
    </citation>
    <scope>NUCLEOTIDE SEQUENCE [LARGE SCALE GENOMIC DNA]</scope>
    <source>
        <strain evidence="1 2">FSL H8-0485</strain>
    </source>
</reference>
<dbReference type="Proteomes" id="UP000190906">
    <property type="component" value="Unassembled WGS sequence"/>
</dbReference>
<gene>
    <name evidence="1" type="ORF">BW897_12770</name>
</gene>
<evidence type="ECO:0000313" key="2">
    <source>
        <dbReference type="Proteomes" id="UP000190906"/>
    </source>
</evidence>
<dbReference type="RefSeq" id="WP_078204755.1">
    <property type="nucleotide sequence ID" value="NZ_MUAJ01000008.1"/>
</dbReference>
<evidence type="ECO:0000313" key="1">
    <source>
        <dbReference type="EMBL" id="OOR12567.1"/>
    </source>
</evidence>
<dbReference type="EMBL" id="MUAJ01000008">
    <property type="protein sequence ID" value="OOR12567.1"/>
    <property type="molecule type" value="Genomic_DNA"/>
</dbReference>
<sequence length="228" mass="26270">MHDIRINDKLGRNYHLCMVDRPKIPTAKKKIEFIEVDGRENGSLTKDKGYEDVNFTVEFNLLEDENIKPLLRKIKAWIMSAKIVAFTDDYVYRKIKSVEIGDIDNEIEEYGKFEVAFKADPYEYAIEQPITITNPVTIMNQGTLHSLPKLTIYGTGNITIQINGISFQVKGVNPFVIVDSDLMECYYNTTPMNDKMVGMFPTFKEGENTISWTGSVSKIDIETRWRYI</sequence>